<feature type="region of interest" description="Disordered" evidence="1">
    <location>
        <begin position="124"/>
        <end position="143"/>
    </location>
</feature>
<accession>A0ABW3CQB5</accession>
<evidence type="ECO:0000256" key="1">
    <source>
        <dbReference type="SAM" id="MobiDB-lite"/>
    </source>
</evidence>
<dbReference type="Pfam" id="PF09369">
    <property type="entry name" value="MZB"/>
    <property type="match status" value="1"/>
</dbReference>
<dbReference type="InterPro" id="IPR018973">
    <property type="entry name" value="MZB"/>
</dbReference>
<gene>
    <name evidence="3" type="ORF">ACFQ07_31145</name>
</gene>
<protein>
    <submittedName>
        <fullName evidence="3">Zn-binding domain-containing protein</fullName>
    </submittedName>
</protein>
<comment type="caution">
    <text evidence="3">The sequence shown here is derived from an EMBL/GenBank/DDBJ whole genome shotgun (WGS) entry which is preliminary data.</text>
</comment>
<evidence type="ECO:0000313" key="3">
    <source>
        <dbReference type="EMBL" id="MFD0856730.1"/>
    </source>
</evidence>
<keyword evidence="4" id="KW-1185">Reference proteome</keyword>
<name>A0ABW3CQB5_9ACTN</name>
<sequence length="705" mass="78976">TIPDRRRRDLYFLERPRDLIAGTIVPPGCHLSAIEILRRQYLAHLLDLAAAGRLVRADGIVLRALPSKAPSLFGPSGYLVDLVEVALAQGKELVEGFLALFPTGVNDQAKADLRVFATKDPLDEAENNQAEDQADAERDADAAPNLRSRIEEAEREWFRGQWALRDRLRRIDEAHDELHDSDPDQARQKSELDAERRGVGKRLMLLGDTPAQEALCDLGLLPNYALIDSTTTLSATLVGEDGVDSRTGKKRFTSTTMAYERPRRIALEELAPGNTFYVNGYKHQVTGLELTTGGWQEWRTWRICPGCGFVRTENARDDRSDCPRCGTGHIADDGSCLFQVVEPVTVTSRDNREDARIRDDKDDRDRRNYTVVDAVDIPLKQIEPGSWRHARQTFGVDYCRSAVIRRINLGPVRYDTPARDDFAGHRVRLNPFYVCTACGAASADGKPVFDHDTDALDSLAARNPQLKNHRPWCELRRGKKKASEVPQERVLLAHQLRTEALRVLLPAVAADVDAKVHSFRAALRLGVDLHFGGDPQHLDTTVASMPDQSGERRWFLVLFDSLPGGTGYLDRLTDRAAFRDTLAAAYEELDHCPCKEEPRRACHRCLHRYIPEPYQDIVSRQEALNMIETLLFKIDGTDGWQTKDVDHTGQIGLDAQIESDLEARFLAALRGWVKTTDDAALDEEGHASGHLRLATGSGVTHWRLT</sequence>
<evidence type="ECO:0000313" key="4">
    <source>
        <dbReference type="Proteomes" id="UP001597083"/>
    </source>
</evidence>
<dbReference type="EMBL" id="JBHTIR010004237">
    <property type="protein sequence ID" value="MFD0856730.1"/>
    <property type="molecule type" value="Genomic_DNA"/>
</dbReference>
<reference evidence="4" key="1">
    <citation type="journal article" date="2019" name="Int. J. Syst. Evol. Microbiol.">
        <title>The Global Catalogue of Microorganisms (GCM) 10K type strain sequencing project: providing services to taxonomists for standard genome sequencing and annotation.</title>
        <authorList>
            <consortium name="The Broad Institute Genomics Platform"/>
            <consortium name="The Broad Institute Genome Sequencing Center for Infectious Disease"/>
            <person name="Wu L."/>
            <person name="Ma J."/>
        </authorList>
    </citation>
    <scope>NUCLEOTIDE SEQUENCE [LARGE SCALE GENOMIC DNA]</scope>
    <source>
        <strain evidence="4">JCM 31696</strain>
    </source>
</reference>
<proteinExistence type="predicted"/>
<feature type="non-terminal residue" evidence="3">
    <location>
        <position position="705"/>
    </location>
</feature>
<organism evidence="3 4">
    <name type="scientific">Actinomadura adrarensis</name>
    <dbReference type="NCBI Taxonomy" id="1819600"/>
    <lineage>
        <taxon>Bacteria</taxon>
        <taxon>Bacillati</taxon>
        <taxon>Actinomycetota</taxon>
        <taxon>Actinomycetes</taxon>
        <taxon>Streptosporangiales</taxon>
        <taxon>Thermomonosporaceae</taxon>
        <taxon>Actinomadura</taxon>
    </lineage>
</organism>
<dbReference type="Proteomes" id="UP001597083">
    <property type="component" value="Unassembled WGS sequence"/>
</dbReference>
<feature type="non-terminal residue" evidence="3">
    <location>
        <position position="1"/>
    </location>
</feature>
<evidence type="ECO:0000259" key="2">
    <source>
        <dbReference type="Pfam" id="PF09369"/>
    </source>
</evidence>
<feature type="domain" description="MrfA-like Zn-binding" evidence="2">
    <location>
        <begin position="520"/>
        <end position="606"/>
    </location>
</feature>